<protein>
    <submittedName>
        <fullName evidence="2">Uncharacterized protein</fullName>
    </submittedName>
</protein>
<gene>
    <name evidence="2" type="ORF">JX265_010528</name>
</gene>
<organism evidence="2 3">
    <name type="scientific">Neoarthrinium moseri</name>
    <dbReference type="NCBI Taxonomy" id="1658444"/>
    <lineage>
        <taxon>Eukaryota</taxon>
        <taxon>Fungi</taxon>
        <taxon>Dikarya</taxon>
        <taxon>Ascomycota</taxon>
        <taxon>Pezizomycotina</taxon>
        <taxon>Sordariomycetes</taxon>
        <taxon>Xylariomycetidae</taxon>
        <taxon>Amphisphaeriales</taxon>
        <taxon>Apiosporaceae</taxon>
        <taxon>Neoarthrinium</taxon>
    </lineage>
</organism>
<evidence type="ECO:0000313" key="2">
    <source>
        <dbReference type="EMBL" id="KAI1859051.1"/>
    </source>
</evidence>
<keyword evidence="3" id="KW-1185">Reference proteome</keyword>
<dbReference type="EMBL" id="JAFIMR010000035">
    <property type="protein sequence ID" value="KAI1859051.1"/>
    <property type="molecule type" value="Genomic_DNA"/>
</dbReference>
<dbReference type="Proteomes" id="UP000829685">
    <property type="component" value="Unassembled WGS sequence"/>
</dbReference>
<sequence length="166" mass="18289">MSSSSSSSASPSSTPLHQQPRLQQEQQQPVYLDGALLLGRRLVLEWERVNGCPNVQDHIGPAALRSTANAVEQILKLHQVLLESVLTTTSSPVQVSMVPVTLGSLELDAEEARMVVHEALRHTITRLGDLLNDIEDESKQATAHDIVEDVKRAQMLMFRLLGRVPI</sequence>
<name>A0A9P9WDZ3_9PEZI</name>
<feature type="region of interest" description="Disordered" evidence="1">
    <location>
        <begin position="1"/>
        <end position="25"/>
    </location>
</feature>
<comment type="caution">
    <text evidence="2">The sequence shown here is derived from an EMBL/GenBank/DDBJ whole genome shotgun (WGS) entry which is preliminary data.</text>
</comment>
<dbReference type="OrthoDB" id="4360875at2759"/>
<reference evidence="2" key="1">
    <citation type="submission" date="2021-03" db="EMBL/GenBank/DDBJ databases">
        <title>Revisited historic fungal species revealed as producer of novel bioactive compounds through whole genome sequencing and comparative genomics.</title>
        <authorList>
            <person name="Vignolle G.A."/>
            <person name="Hochenegger N."/>
            <person name="Mach R.L."/>
            <person name="Mach-Aigner A.R."/>
            <person name="Javad Rahimi M."/>
            <person name="Salim K.A."/>
            <person name="Chan C.M."/>
            <person name="Lim L.B.L."/>
            <person name="Cai F."/>
            <person name="Druzhinina I.S."/>
            <person name="U'Ren J.M."/>
            <person name="Derntl C."/>
        </authorList>
    </citation>
    <scope>NUCLEOTIDE SEQUENCE</scope>
    <source>
        <strain evidence="2">TUCIM 5799</strain>
    </source>
</reference>
<dbReference type="AlphaFoldDB" id="A0A9P9WDZ3"/>
<proteinExistence type="predicted"/>
<evidence type="ECO:0000313" key="3">
    <source>
        <dbReference type="Proteomes" id="UP000829685"/>
    </source>
</evidence>
<accession>A0A9P9WDZ3</accession>
<evidence type="ECO:0000256" key="1">
    <source>
        <dbReference type="SAM" id="MobiDB-lite"/>
    </source>
</evidence>